<organism evidence="1 2">
    <name type="scientific">Riccia fluitans</name>
    <dbReference type="NCBI Taxonomy" id="41844"/>
    <lineage>
        <taxon>Eukaryota</taxon>
        <taxon>Viridiplantae</taxon>
        <taxon>Streptophyta</taxon>
        <taxon>Embryophyta</taxon>
        <taxon>Marchantiophyta</taxon>
        <taxon>Marchantiopsida</taxon>
        <taxon>Marchantiidae</taxon>
        <taxon>Marchantiales</taxon>
        <taxon>Ricciaceae</taxon>
        <taxon>Riccia</taxon>
    </lineage>
</organism>
<dbReference type="EMBL" id="JBHFFA010000003">
    <property type="protein sequence ID" value="KAL2636001.1"/>
    <property type="molecule type" value="Genomic_DNA"/>
</dbReference>
<sequence length="71" mass="8136">MLLWAEALQGDRMQLSRMWPGHGVRLGPHRCSQAVGCGRYRPRDVAGIRHAMRPDVPCGHTHGIHGRWRMR</sequence>
<reference evidence="1 2" key="1">
    <citation type="submission" date="2024-09" db="EMBL/GenBank/DDBJ databases">
        <title>Chromosome-scale assembly of Riccia fluitans.</title>
        <authorList>
            <person name="Paukszto L."/>
            <person name="Sawicki J."/>
            <person name="Karawczyk K."/>
            <person name="Piernik-Szablinska J."/>
            <person name="Szczecinska M."/>
            <person name="Mazdziarz M."/>
        </authorList>
    </citation>
    <scope>NUCLEOTIDE SEQUENCE [LARGE SCALE GENOMIC DNA]</scope>
    <source>
        <strain evidence="1">Rf_01</strain>
        <tissue evidence="1">Aerial parts of the thallus</tissue>
    </source>
</reference>
<protein>
    <submittedName>
        <fullName evidence="1">Uncharacterized protein</fullName>
    </submittedName>
</protein>
<name>A0ABD1YYZ9_9MARC</name>
<dbReference type="AlphaFoldDB" id="A0ABD1YYZ9"/>
<accession>A0ABD1YYZ9</accession>
<evidence type="ECO:0000313" key="1">
    <source>
        <dbReference type="EMBL" id="KAL2636001.1"/>
    </source>
</evidence>
<dbReference type="Proteomes" id="UP001605036">
    <property type="component" value="Unassembled WGS sequence"/>
</dbReference>
<keyword evidence="2" id="KW-1185">Reference proteome</keyword>
<proteinExistence type="predicted"/>
<comment type="caution">
    <text evidence="1">The sequence shown here is derived from an EMBL/GenBank/DDBJ whole genome shotgun (WGS) entry which is preliminary data.</text>
</comment>
<evidence type="ECO:0000313" key="2">
    <source>
        <dbReference type="Proteomes" id="UP001605036"/>
    </source>
</evidence>
<gene>
    <name evidence="1" type="ORF">R1flu_007480</name>
</gene>